<comment type="subcellular location">
    <subcellularLocation>
        <location evidence="1">Cell membrane</location>
        <topology evidence="1">Multi-pass membrane protein</topology>
    </subcellularLocation>
</comment>
<dbReference type="PANTHER" id="PTHR36570:SF3">
    <property type="entry name" value="DISULFIDE BOND FORMATION PROTEIN B"/>
    <property type="match status" value="1"/>
</dbReference>
<name>A0A7W2LJT8_9PSED</name>
<keyword evidence="5 8" id="KW-1133">Transmembrane helix</keyword>
<dbReference type="GO" id="GO:0005886">
    <property type="term" value="C:plasma membrane"/>
    <property type="evidence" value="ECO:0007669"/>
    <property type="project" value="UniProtKB-SubCell"/>
</dbReference>
<evidence type="ECO:0000256" key="7">
    <source>
        <dbReference type="ARBA" id="ARBA00023284"/>
    </source>
</evidence>
<keyword evidence="4" id="KW-0249">Electron transport</keyword>
<dbReference type="InterPro" id="IPR003752">
    <property type="entry name" value="DiS_bond_form_DsbB/BdbC"/>
</dbReference>
<comment type="caution">
    <text evidence="9">The sequence shown here is derived from an EMBL/GenBank/DDBJ whole genome shotgun (WGS) entry which is preliminary data.</text>
</comment>
<dbReference type="GO" id="GO:0006457">
    <property type="term" value="P:protein folding"/>
    <property type="evidence" value="ECO:0007669"/>
    <property type="project" value="InterPro"/>
</dbReference>
<dbReference type="Pfam" id="PF02600">
    <property type="entry name" value="DsbB"/>
    <property type="match status" value="1"/>
</dbReference>
<keyword evidence="7" id="KW-0676">Redox-active center</keyword>
<dbReference type="InterPro" id="IPR023380">
    <property type="entry name" value="DsbB-like_sf"/>
</dbReference>
<organism evidence="9 10">
    <name type="scientific">Pseudomonas juntendi</name>
    <dbReference type="NCBI Taxonomy" id="2666183"/>
    <lineage>
        <taxon>Bacteria</taxon>
        <taxon>Pseudomonadati</taxon>
        <taxon>Pseudomonadota</taxon>
        <taxon>Gammaproteobacteria</taxon>
        <taxon>Pseudomonadales</taxon>
        <taxon>Pseudomonadaceae</taxon>
        <taxon>Pseudomonas</taxon>
    </lineage>
</organism>
<keyword evidence="3 8" id="KW-0812">Transmembrane</keyword>
<dbReference type="PANTHER" id="PTHR36570">
    <property type="entry name" value="DISULFIDE BOND FORMATION PROTEIN B"/>
    <property type="match status" value="1"/>
</dbReference>
<evidence type="ECO:0000256" key="8">
    <source>
        <dbReference type="SAM" id="Phobius"/>
    </source>
</evidence>
<dbReference type="Proteomes" id="UP000590738">
    <property type="component" value="Unassembled WGS sequence"/>
</dbReference>
<feature type="transmembrane region" description="Helical" evidence="8">
    <location>
        <begin position="141"/>
        <end position="160"/>
    </location>
</feature>
<evidence type="ECO:0000313" key="9">
    <source>
        <dbReference type="EMBL" id="MBA6142216.1"/>
    </source>
</evidence>
<keyword evidence="2" id="KW-1003">Cell membrane</keyword>
<feature type="transmembrane region" description="Helical" evidence="8">
    <location>
        <begin position="70"/>
        <end position="89"/>
    </location>
</feature>
<gene>
    <name evidence="9" type="ORF">H4B97_06970</name>
</gene>
<dbReference type="GO" id="GO:0015035">
    <property type="term" value="F:protein-disulfide reductase activity"/>
    <property type="evidence" value="ECO:0007669"/>
    <property type="project" value="InterPro"/>
</dbReference>
<dbReference type="SUPFAM" id="SSF158442">
    <property type="entry name" value="DsbB-like"/>
    <property type="match status" value="1"/>
</dbReference>
<evidence type="ECO:0000313" key="10">
    <source>
        <dbReference type="Proteomes" id="UP000590738"/>
    </source>
</evidence>
<accession>A0A7W2LJT8</accession>
<evidence type="ECO:0000256" key="1">
    <source>
        <dbReference type="ARBA" id="ARBA00004651"/>
    </source>
</evidence>
<evidence type="ECO:0000256" key="5">
    <source>
        <dbReference type="ARBA" id="ARBA00022989"/>
    </source>
</evidence>
<dbReference type="InterPro" id="IPR050183">
    <property type="entry name" value="DsbB"/>
</dbReference>
<evidence type="ECO:0000256" key="6">
    <source>
        <dbReference type="ARBA" id="ARBA00023136"/>
    </source>
</evidence>
<dbReference type="Gene3D" id="1.20.1550.10">
    <property type="entry name" value="DsbB-like"/>
    <property type="match status" value="1"/>
</dbReference>
<evidence type="ECO:0000256" key="3">
    <source>
        <dbReference type="ARBA" id="ARBA00022692"/>
    </source>
</evidence>
<proteinExistence type="predicted"/>
<keyword evidence="4" id="KW-0813">Transport</keyword>
<dbReference type="AlphaFoldDB" id="A0A7W2LJT8"/>
<evidence type="ECO:0000256" key="4">
    <source>
        <dbReference type="ARBA" id="ARBA00022982"/>
    </source>
</evidence>
<evidence type="ECO:0000256" key="2">
    <source>
        <dbReference type="ARBA" id="ARBA00022475"/>
    </source>
</evidence>
<sequence length="168" mass="18064">MLLARLRTLFLPACLAALAVLAASFQLDSMLGLVPCPLRLSQRLLLALYALLSLASVLQAPRARGLRRYAWATLACSLGGAALAARQVWLQGAERVVDACPLPIGRVFEQGWVEAARQLLFGGPECSALSWSFLDLTLPEWGLLAFLLLAALPASCLLAYRFRTLAGA</sequence>
<keyword evidence="6 8" id="KW-0472">Membrane</keyword>
<protein>
    <submittedName>
        <fullName evidence="9">Disulfide bond formation protein B</fullName>
    </submittedName>
</protein>
<dbReference type="RefSeq" id="WP_029887266.1">
    <property type="nucleotide sequence ID" value="NZ_BQHP01000006.1"/>
</dbReference>
<feature type="transmembrane region" description="Helical" evidence="8">
    <location>
        <begin position="40"/>
        <end position="58"/>
    </location>
</feature>
<reference evidence="9 10" key="1">
    <citation type="submission" date="2020-07" db="EMBL/GenBank/DDBJ databases">
        <title>Diversity of carbapenemase encoding genes among Pseudomonas putida group clinical isolates in a tertiary Brazilian hospital.</title>
        <authorList>
            <person name="Alberto-Lei F."/>
            <person name="Nodari C.S."/>
            <person name="Streling A.P."/>
            <person name="Paulino J.T."/>
            <person name="Bessa-Neto F.O."/>
            <person name="Cayo R."/>
            <person name="Gales A.C."/>
        </authorList>
    </citation>
    <scope>NUCLEOTIDE SEQUENCE [LARGE SCALE GENOMIC DNA]</scope>
    <source>
        <strain evidence="9 10">12273</strain>
    </source>
</reference>
<dbReference type="EMBL" id="JACGCZ010000008">
    <property type="protein sequence ID" value="MBA6142216.1"/>
    <property type="molecule type" value="Genomic_DNA"/>
</dbReference>